<comment type="cofactor">
    <cofactor evidence="1">
        <name>heme</name>
        <dbReference type="ChEBI" id="CHEBI:30413"/>
    </cofactor>
</comment>
<feature type="region of interest" description="Disordered" evidence="6">
    <location>
        <begin position="268"/>
        <end position="294"/>
    </location>
</feature>
<dbReference type="GO" id="GO:0004497">
    <property type="term" value="F:monooxygenase activity"/>
    <property type="evidence" value="ECO:0007669"/>
    <property type="project" value="InterPro"/>
</dbReference>
<dbReference type="Proteomes" id="UP001172101">
    <property type="component" value="Unassembled WGS sequence"/>
</dbReference>
<evidence type="ECO:0000313" key="8">
    <source>
        <dbReference type="Proteomes" id="UP001172101"/>
    </source>
</evidence>
<dbReference type="GO" id="GO:0020037">
    <property type="term" value="F:heme binding"/>
    <property type="evidence" value="ECO:0007669"/>
    <property type="project" value="InterPro"/>
</dbReference>
<feature type="region of interest" description="Disordered" evidence="6">
    <location>
        <begin position="108"/>
        <end position="129"/>
    </location>
</feature>
<proteinExistence type="inferred from homology"/>
<evidence type="ECO:0000256" key="6">
    <source>
        <dbReference type="SAM" id="MobiDB-lite"/>
    </source>
</evidence>
<evidence type="ECO:0000313" key="7">
    <source>
        <dbReference type="EMBL" id="KAK0728849.1"/>
    </source>
</evidence>
<dbReference type="Gene3D" id="1.10.630.10">
    <property type="entry name" value="Cytochrome P450"/>
    <property type="match status" value="1"/>
</dbReference>
<sequence>MVPQISGRRNALNFKEALLEADQEYRDHAAILSMAGAPDIVLLPRAEIQFATDQPDTVLNMHVKATETLQIDYTCPAPSLVHNPIHHKLIVITLTNQTGNLVPDVADETSAPLRGTGAPTRPPSAKRASTTRCATSSATMAFTHALALSSHLLRFVWEPLRPLAALVLTLPNRIHARRHGRILLQDDAVYADAGSFRPFRSAEQRGDESVAYLERAAKAFATTGTDYLAFGYDRNACSGRFFAASELKIMLAHVLLYYGLEMQPARTTSESASHPATHGGHHPRQKAGVMGTVA</sequence>
<keyword evidence="5" id="KW-0408">Iron</keyword>
<comment type="caution">
    <text evidence="7">The sequence shown here is derived from an EMBL/GenBank/DDBJ whole genome shotgun (WGS) entry which is preliminary data.</text>
</comment>
<protein>
    <submittedName>
        <fullName evidence="7">Uncharacterized protein</fullName>
    </submittedName>
</protein>
<gene>
    <name evidence="7" type="ORF">B0T26DRAFT_768869</name>
</gene>
<dbReference type="RefSeq" id="XP_060301704.1">
    <property type="nucleotide sequence ID" value="XM_060446511.1"/>
</dbReference>
<dbReference type="EMBL" id="JAUIRO010000002">
    <property type="protein sequence ID" value="KAK0728849.1"/>
    <property type="molecule type" value="Genomic_DNA"/>
</dbReference>
<evidence type="ECO:0000256" key="1">
    <source>
        <dbReference type="ARBA" id="ARBA00001971"/>
    </source>
</evidence>
<dbReference type="GO" id="GO:0005506">
    <property type="term" value="F:iron ion binding"/>
    <property type="evidence" value="ECO:0007669"/>
    <property type="project" value="InterPro"/>
</dbReference>
<keyword evidence="4" id="KW-0560">Oxidoreductase</keyword>
<evidence type="ECO:0000256" key="3">
    <source>
        <dbReference type="ARBA" id="ARBA00022723"/>
    </source>
</evidence>
<accession>A0AA40B710</accession>
<dbReference type="InterPro" id="IPR001128">
    <property type="entry name" value="Cyt_P450"/>
</dbReference>
<name>A0AA40B710_9PEZI</name>
<dbReference type="InterPro" id="IPR036396">
    <property type="entry name" value="Cyt_P450_sf"/>
</dbReference>
<comment type="similarity">
    <text evidence="2">Belongs to the cytochrome P450 family.</text>
</comment>
<dbReference type="SUPFAM" id="SSF48264">
    <property type="entry name" value="Cytochrome P450"/>
    <property type="match status" value="1"/>
</dbReference>
<dbReference type="PANTHER" id="PTHR46206">
    <property type="entry name" value="CYTOCHROME P450"/>
    <property type="match status" value="1"/>
</dbReference>
<dbReference type="AlphaFoldDB" id="A0AA40B710"/>
<evidence type="ECO:0000256" key="4">
    <source>
        <dbReference type="ARBA" id="ARBA00023002"/>
    </source>
</evidence>
<evidence type="ECO:0000256" key="2">
    <source>
        <dbReference type="ARBA" id="ARBA00010617"/>
    </source>
</evidence>
<evidence type="ECO:0000256" key="5">
    <source>
        <dbReference type="ARBA" id="ARBA00023004"/>
    </source>
</evidence>
<keyword evidence="8" id="KW-1185">Reference proteome</keyword>
<keyword evidence="3" id="KW-0479">Metal-binding</keyword>
<organism evidence="7 8">
    <name type="scientific">Lasiosphaeria miniovina</name>
    <dbReference type="NCBI Taxonomy" id="1954250"/>
    <lineage>
        <taxon>Eukaryota</taxon>
        <taxon>Fungi</taxon>
        <taxon>Dikarya</taxon>
        <taxon>Ascomycota</taxon>
        <taxon>Pezizomycotina</taxon>
        <taxon>Sordariomycetes</taxon>
        <taxon>Sordariomycetidae</taxon>
        <taxon>Sordariales</taxon>
        <taxon>Lasiosphaeriaceae</taxon>
        <taxon>Lasiosphaeria</taxon>
    </lineage>
</organism>
<dbReference type="Pfam" id="PF00067">
    <property type="entry name" value="p450"/>
    <property type="match status" value="1"/>
</dbReference>
<dbReference type="GeneID" id="85329781"/>
<dbReference type="GO" id="GO:0016705">
    <property type="term" value="F:oxidoreductase activity, acting on paired donors, with incorporation or reduction of molecular oxygen"/>
    <property type="evidence" value="ECO:0007669"/>
    <property type="project" value="InterPro"/>
</dbReference>
<reference evidence="7" key="1">
    <citation type="submission" date="2023-06" db="EMBL/GenBank/DDBJ databases">
        <title>Genome-scale phylogeny and comparative genomics of the fungal order Sordariales.</title>
        <authorList>
            <consortium name="Lawrence Berkeley National Laboratory"/>
            <person name="Hensen N."/>
            <person name="Bonometti L."/>
            <person name="Westerberg I."/>
            <person name="Brannstrom I.O."/>
            <person name="Guillou S."/>
            <person name="Cros-Aarteil S."/>
            <person name="Calhoun S."/>
            <person name="Haridas S."/>
            <person name="Kuo A."/>
            <person name="Mondo S."/>
            <person name="Pangilinan J."/>
            <person name="Riley R."/>
            <person name="LaButti K."/>
            <person name="Andreopoulos B."/>
            <person name="Lipzen A."/>
            <person name="Chen C."/>
            <person name="Yanf M."/>
            <person name="Daum C."/>
            <person name="Ng V."/>
            <person name="Clum A."/>
            <person name="Steindorff A."/>
            <person name="Ohm R."/>
            <person name="Martin F."/>
            <person name="Silar P."/>
            <person name="Natvig D."/>
            <person name="Lalanne C."/>
            <person name="Gautier V."/>
            <person name="Ament-velasquez S.L."/>
            <person name="Kruys A."/>
            <person name="Hutchinson M.I."/>
            <person name="Powell A.J."/>
            <person name="Barry K."/>
            <person name="Miller A.N."/>
            <person name="Grigoriev I.V."/>
            <person name="Debuchy R."/>
            <person name="Gladieux P."/>
            <person name="Thoren M.H."/>
            <person name="Johannesson H."/>
        </authorList>
    </citation>
    <scope>NUCLEOTIDE SEQUENCE</scope>
    <source>
        <strain evidence="7">SMH2392-1A</strain>
    </source>
</reference>